<protein>
    <submittedName>
        <fullName evidence="3">Uncharacterized protein</fullName>
    </submittedName>
</protein>
<feature type="compositionally biased region" description="Basic and acidic residues" evidence="1">
    <location>
        <begin position="112"/>
        <end position="121"/>
    </location>
</feature>
<evidence type="ECO:0000313" key="3">
    <source>
        <dbReference type="EMBL" id="HIX19017.1"/>
    </source>
</evidence>
<feature type="compositionally biased region" description="Low complexity" evidence="1">
    <location>
        <begin position="51"/>
        <end position="66"/>
    </location>
</feature>
<evidence type="ECO:0000256" key="1">
    <source>
        <dbReference type="SAM" id="MobiDB-lite"/>
    </source>
</evidence>
<comment type="caution">
    <text evidence="3">The sequence shown here is derived from an EMBL/GenBank/DDBJ whole genome shotgun (WGS) entry which is preliminary data.</text>
</comment>
<dbReference type="AlphaFoldDB" id="A0A9D1V9Q9"/>
<gene>
    <name evidence="3" type="ORF">H9862_00265</name>
</gene>
<sequence length="588" mass="63869">MLKCVSVRAFVLALALPCYSAAEQTDDTIIETPTDELPAGDSLPEAVAPDAAGEADAAAAGGADAADAGEADAPDAAGEADAPDAAGGADAGATTPSDRLRPAIRPTIPRQETGEAEDKHVVSQSRMFSVSGGEALRMGAIASRADELRAQLIGMLGLGNDWRYAISIRLLGSYSDQPSPNPVRLHVRVIGQEPNFQIRIFCGGGIKLEKLDRAVIAMVLYEYALRDLTGDELPDVVSMPEWLVSGLYETILCRTGKADRRTYQTLAHRAEMPDPQKIVSTPSPGKLDAASRRLYDVSCGLLISSLMKRPGGTDRVRELIKAASLAEEGPYELISKFFLELGVDDNLLSEWWALELAAYAAPMADELLTPMESDKALSAALTLHYFDPYTAKVRPISLDDAYAVSRLEDWQGQARTNVDQLLELSYRCFPGYQVIVTEYIRAIGELMQGSSPDEVQGILGPIRELRQAYMQTGIRGRDYLDWYEITTREGDTPADVEAYMETMRLLRREQPGPDTPMSRYLDDIEALHLLKEGEGLPQGLREEMMRLHPRPTGKGSEAARRRGSDGAGHGESGGGEEISAPATQEEAR</sequence>
<feature type="signal peptide" evidence="2">
    <location>
        <begin position="1"/>
        <end position="20"/>
    </location>
</feature>
<dbReference type="EMBL" id="DXFQ01000006">
    <property type="protein sequence ID" value="HIX19017.1"/>
    <property type="molecule type" value="Genomic_DNA"/>
</dbReference>
<evidence type="ECO:0000313" key="4">
    <source>
        <dbReference type="Proteomes" id="UP000823964"/>
    </source>
</evidence>
<feature type="compositionally biased region" description="Low complexity" evidence="1">
    <location>
        <begin position="74"/>
        <end position="93"/>
    </location>
</feature>
<dbReference type="Proteomes" id="UP000823964">
    <property type="component" value="Unassembled WGS sequence"/>
</dbReference>
<accession>A0A9D1V9Q9</accession>
<reference evidence="3" key="2">
    <citation type="submission" date="2021-04" db="EMBL/GenBank/DDBJ databases">
        <authorList>
            <person name="Gilroy R."/>
        </authorList>
    </citation>
    <scope>NUCLEOTIDE SEQUENCE</scope>
    <source>
        <strain evidence="3">14975</strain>
    </source>
</reference>
<reference evidence="3" key="1">
    <citation type="journal article" date="2021" name="PeerJ">
        <title>Extensive microbial diversity within the chicken gut microbiome revealed by metagenomics and culture.</title>
        <authorList>
            <person name="Gilroy R."/>
            <person name="Ravi A."/>
            <person name="Getino M."/>
            <person name="Pursley I."/>
            <person name="Horton D.L."/>
            <person name="Alikhan N.F."/>
            <person name="Baker D."/>
            <person name="Gharbi K."/>
            <person name="Hall N."/>
            <person name="Watson M."/>
            <person name="Adriaenssens E.M."/>
            <person name="Foster-Nyarko E."/>
            <person name="Jarju S."/>
            <person name="Secka A."/>
            <person name="Antonio M."/>
            <person name="Oren A."/>
            <person name="Chaudhuri R.R."/>
            <person name="La Ragione R."/>
            <person name="Hildebrand F."/>
            <person name="Pallen M.J."/>
        </authorList>
    </citation>
    <scope>NUCLEOTIDE SEQUENCE</scope>
    <source>
        <strain evidence="3">14975</strain>
    </source>
</reference>
<evidence type="ECO:0000256" key="2">
    <source>
        <dbReference type="SAM" id="SignalP"/>
    </source>
</evidence>
<feature type="region of interest" description="Disordered" evidence="1">
    <location>
        <begin position="51"/>
        <end position="124"/>
    </location>
</feature>
<feature type="compositionally biased region" description="Gly residues" evidence="1">
    <location>
        <begin position="565"/>
        <end position="576"/>
    </location>
</feature>
<proteinExistence type="predicted"/>
<keyword evidence="2" id="KW-0732">Signal</keyword>
<organism evidence="3 4">
    <name type="scientific">Candidatus Akkermansia intestinigallinarum</name>
    <dbReference type="NCBI Taxonomy" id="2838431"/>
    <lineage>
        <taxon>Bacteria</taxon>
        <taxon>Pseudomonadati</taxon>
        <taxon>Verrucomicrobiota</taxon>
        <taxon>Verrucomicrobiia</taxon>
        <taxon>Verrucomicrobiales</taxon>
        <taxon>Akkermansiaceae</taxon>
        <taxon>Akkermansia</taxon>
    </lineage>
</organism>
<name>A0A9D1V9Q9_9BACT</name>
<feature type="region of interest" description="Disordered" evidence="1">
    <location>
        <begin position="546"/>
        <end position="588"/>
    </location>
</feature>
<feature type="chain" id="PRO_5038898733" evidence="2">
    <location>
        <begin position="21"/>
        <end position="588"/>
    </location>
</feature>